<sequence>MTTTRPGSDPTRPQPRPDLSAPDVRRAGPGDRATLERLWLLFRHDLSEVTGELPGSDGRFRDERLRAALGRPGLGGTPHDGPGPVEVNGPGVAAAGICTYLAVAGAHPVAFALVRGLDGPVRVLSAFFVVRAARRYGVGRRVAGAVLADVPGRWEVPFQDVNEGAAAFWPRVATDVAGDRWSVARRAVPGRPDVPPDVWLALETF</sequence>
<accession>A0ABS7ZFR3</accession>
<keyword evidence="3" id="KW-1185">Reference proteome</keyword>
<proteinExistence type="predicted"/>
<dbReference type="EMBL" id="JAIXCQ010000007">
    <property type="protein sequence ID" value="MCA5893866.1"/>
    <property type="molecule type" value="Genomic_DNA"/>
</dbReference>
<dbReference type="Proteomes" id="UP001319870">
    <property type="component" value="Unassembled WGS sequence"/>
</dbReference>
<comment type="caution">
    <text evidence="2">The sequence shown here is derived from an EMBL/GenBank/DDBJ whole genome shotgun (WGS) entry which is preliminary data.</text>
</comment>
<feature type="region of interest" description="Disordered" evidence="1">
    <location>
        <begin position="1"/>
        <end position="29"/>
    </location>
</feature>
<gene>
    <name evidence="2" type="ORF">LEP48_10955</name>
</gene>
<reference evidence="2 3" key="1">
    <citation type="submission" date="2021-09" db="EMBL/GenBank/DDBJ databases">
        <title>Isoptericola luteus sp. nov., a novel bacterium isolated from Harbin, the capital city of Heilongjiang province.</title>
        <authorList>
            <person name="Li J."/>
        </authorList>
    </citation>
    <scope>NUCLEOTIDE SEQUENCE [LARGE SCALE GENOMIC DNA]</scope>
    <source>
        <strain evidence="2 3">NEAU-Y5</strain>
    </source>
</reference>
<dbReference type="SUPFAM" id="SSF55729">
    <property type="entry name" value="Acyl-CoA N-acyltransferases (Nat)"/>
    <property type="match status" value="1"/>
</dbReference>
<protein>
    <submittedName>
        <fullName evidence="2">GNAT family N-acetyltransferase</fullName>
    </submittedName>
</protein>
<organism evidence="2 3">
    <name type="scientific">Isoptericola luteus</name>
    <dbReference type="NCBI Taxonomy" id="2879484"/>
    <lineage>
        <taxon>Bacteria</taxon>
        <taxon>Bacillati</taxon>
        <taxon>Actinomycetota</taxon>
        <taxon>Actinomycetes</taxon>
        <taxon>Micrococcales</taxon>
        <taxon>Promicromonosporaceae</taxon>
        <taxon>Isoptericola</taxon>
    </lineage>
</organism>
<dbReference type="InterPro" id="IPR016181">
    <property type="entry name" value="Acyl_CoA_acyltransferase"/>
</dbReference>
<name>A0ABS7ZFR3_9MICO</name>
<evidence type="ECO:0000256" key="1">
    <source>
        <dbReference type="SAM" id="MobiDB-lite"/>
    </source>
</evidence>
<dbReference type="Gene3D" id="3.40.630.30">
    <property type="match status" value="1"/>
</dbReference>
<dbReference type="RefSeq" id="WP_225565636.1">
    <property type="nucleotide sequence ID" value="NZ_JAIXCQ010000007.1"/>
</dbReference>
<evidence type="ECO:0000313" key="2">
    <source>
        <dbReference type="EMBL" id="MCA5893866.1"/>
    </source>
</evidence>
<evidence type="ECO:0000313" key="3">
    <source>
        <dbReference type="Proteomes" id="UP001319870"/>
    </source>
</evidence>